<dbReference type="AlphaFoldDB" id="D4YXV9"/>
<dbReference type="Gene3D" id="3.30.70.270">
    <property type="match status" value="1"/>
</dbReference>
<dbReference type="CDD" id="cd01949">
    <property type="entry name" value="GGDEF"/>
    <property type="match status" value="1"/>
</dbReference>
<name>D4YXV9_SPHIU</name>
<feature type="domain" description="GGDEF" evidence="2">
    <location>
        <begin position="296"/>
        <end position="430"/>
    </location>
</feature>
<evidence type="ECO:0000313" key="4">
    <source>
        <dbReference type="Proteomes" id="UP000007753"/>
    </source>
</evidence>
<proteinExistence type="predicted"/>
<gene>
    <name evidence="3" type="ordered locus">SJA_C1-03570</name>
</gene>
<dbReference type="PROSITE" id="PS50887">
    <property type="entry name" value="GGDEF"/>
    <property type="match status" value="1"/>
</dbReference>
<reference evidence="3 4" key="1">
    <citation type="journal article" date="2010" name="J. Bacteriol.">
        <title>Complete genome sequence of the representative gamma-hexachlorocyclohexane-degrading bacterium Sphingobium japonicum UT26.</title>
        <authorList>
            <person name="Nagata Y."/>
            <person name="Ohtsubo Y."/>
            <person name="Endo R."/>
            <person name="Ichikawa N."/>
            <person name="Ankai A."/>
            <person name="Oguchi A."/>
            <person name="Fukui S."/>
            <person name="Fujita N."/>
            <person name="Tsuda M."/>
        </authorList>
    </citation>
    <scope>NUCLEOTIDE SEQUENCE [LARGE SCALE GENOMIC DNA]</scope>
    <source>
        <strain evidence="4">DSM 16413 / CCM 7287 / MTCC 6362 / UT26 / NBRC 101211 / UT26S</strain>
    </source>
</reference>
<dbReference type="CDD" id="cd01948">
    <property type="entry name" value="EAL"/>
    <property type="match status" value="1"/>
</dbReference>
<dbReference type="Gene3D" id="3.20.20.450">
    <property type="entry name" value="EAL domain"/>
    <property type="match status" value="1"/>
</dbReference>
<dbReference type="InterPro" id="IPR035919">
    <property type="entry name" value="EAL_sf"/>
</dbReference>
<dbReference type="PANTHER" id="PTHR44757:SF2">
    <property type="entry name" value="BIOFILM ARCHITECTURE MAINTENANCE PROTEIN MBAA"/>
    <property type="match status" value="1"/>
</dbReference>
<dbReference type="InterPro" id="IPR000160">
    <property type="entry name" value="GGDEF_dom"/>
</dbReference>
<dbReference type="SUPFAM" id="SSF141868">
    <property type="entry name" value="EAL domain-like"/>
    <property type="match status" value="1"/>
</dbReference>
<dbReference type="InterPro" id="IPR043128">
    <property type="entry name" value="Rev_trsase/Diguanyl_cyclase"/>
</dbReference>
<evidence type="ECO:0000259" key="2">
    <source>
        <dbReference type="PROSITE" id="PS50887"/>
    </source>
</evidence>
<keyword evidence="4" id="KW-1185">Reference proteome</keyword>
<dbReference type="InterPro" id="IPR029787">
    <property type="entry name" value="Nucleotide_cyclase"/>
</dbReference>
<dbReference type="SMART" id="SM00052">
    <property type="entry name" value="EAL"/>
    <property type="match status" value="1"/>
</dbReference>
<dbReference type="PROSITE" id="PS50883">
    <property type="entry name" value="EAL"/>
    <property type="match status" value="1"/>
</dbReference>
<sequence length="686" mass="75666">MEKVSDKVIARAARALRGDPSLPNSHDLQAVLVRCWTRALGHFCRSYDTKTGAFAERLYLNDIVKLCDDLAKAGLQADLGDFDQARLRIALSDPSMRLDRTNTIDLIAFLETHLGSMPDGIRSALLDGIPPDCPGWSSCFSLFVTEEMKSSPKVFQIFVTERLATIEALAEASAQTTDRIETSLGDLARTSTETGHDIRWIVDRLKQLPSLDDTDLTEIAAFFGIFDADGAAAARKAIMVKARELGVLKDRVVEYEAAERELTRIAFVDHLTGAPNRSHFYRELGDRSRRTDNAAFVRHLAFLDIDGFHQINNAWGHDAGDHVLSEIARRLQDLALASEAIFCRYGGDEFLLGFEAQEVETERLQNLAEAARKAVSAPISYLAQTLRVTASVGLSADDADVVIERSIKSADLALYRAKESGRDRAVLFEQRFHEDVEERRALEVALRTAIENEELRLRYAPVVDLATENIVGFEALVRWHNPDRGWISPVTFVPVAEECGLIRLIGDWVLRTACADATQWLRPIPVAVNISPLQWDESLIGNLQSVLAETRLSPERLELEVTESIFLIDTAECFALAKQIDALGIGLVLDDFGTGFSSLSCLGRTPFKSIKIDQSFIRSAVGGDAGSSAIIHGTVTMARALEIEITAEGIETEADLLLAKELGCTRAQGFYFAKPMDAEAVRQAIS</sequence>
<dbReference type="Pfam" id="PF00990">
    <property type="entry name" value="GGDEF"/>
    <property type="match status" value="1"/>
</dbReference>
<evidence type="ECO:0000259" key="1">
    <source>
        <dbReference type="PROSITE" id="PS50883"/>
    </source>
</evidence>
<dbReference type="SMART" id="SM00267">
    <property type="entry name" value="GGDEF"/>
    <property type="match status" value="1"/>
</dbReference>
<accession>D4YXV9</accession>
<dbReference type="HOGENOM" id="CLU_000445_70_50_5"/>
<dbReference type="Pfam" id="PF00563">
    <property type="entry name" value="EAL"/>
    <property type="match status" value="1"/>
</dbReference>
<dbReference type="KEGG" id="sjp:SJA_C1-03570"/>
<dbReference type="InterPro" id="IPR001633">
    <property type="entry name" value="EAL_dom"/>
</dbReference>
<dbReference type="Proteomes" id="UP000007753">
    <property type="component" value="Chromosome 1"/>
</dbReference>
<dbReference type="InterPro" id="IPR052155">
    <property type="entry name" value="Biofilm_reg_signaling"/>
</dbReference>
<dbReference type="PANTHER" id="PTHR44757">
    <property type="entry name" value="DIGUANYLATE CYCLASE DGCP"/>
    <property type="match status" value="1"/>
</dbReference>
<dbReference type="NCBIfam" id="TIGR00254">
    <property type="entry name" value="GGDEF"/>
    <property type="match status" value="1"/>
</dbReference>
<dbReference type="STRING" id="452662.SJA_C1-03570"/>
<organism evidence="3 4">
    <name type="scientific">Sphingobium indicum (strain DSM 16413 / CCM 7287 / MTCC 6362 / UT26 / NBRC 101211 / UT26S)</name>
    <name type="common">Sphingobium japonicum</name>
    <dbReference type="NCBI Taxonomy" id="452662"/>
    <lineage>
        <taxon>Bacteria</taxon>
        <taxon>Pseudomonadati</taxon>
        <taxon>Pseudomonadota</taxon>
        <taxon>Alphaproteobacteria</taxon>
        <taxon>Sphingomonadales</taxon>
        <taxon>Sphingomonadaceae</taxon>
        <taxon>Sphingobium</taxon>
    </lineage>
</organism>
<dbReference type="SUPFAM" id="SSF55073">
    <property type="entry name" value="Nucleotide cyclase"/>
    <property type="match status" value="1"/>
</dbReference>
<dbReference type="EMBL" id="AP010803">
    <property type="protein sequence ID" value="BAI95191.1"/>
    <property type="molecule type" value="Genomic_DNA"/>
</dbReference>
<evidence type="ECO:0000313" key="3">
    <source>
        <dbReference type="EMBL" id="BAI95191.1"/>
    </source>
</evidence>
<dbReference type="eggNOG" id="COG5001">
    <property type="taxonomic scope" value="Bacteria"/>
</dbReference>
<feature type="domain" description="EAL" evidence="1">
    <location>
        <begin position="439"/>
        <end position="686"/>
    </location>
</feature>
<protein>
    <submittedName>
        <fullName evidence="3">Putative signal transduction protein</fullName>
    </submittedName>
</protein>